<accession>A0AB38U657</accession>
<geneLocation type="plasmid" evidence="2 3">
    <name>unnamed1</name>
</geneLocation>
<gene>
    <name evidence="2" type="ORF">NYZ96_35070</name>
</gene>
<feature type="region of interest" description="Disordered" evidence="1">
    <location>
        <begin position="1"/>
        <end position="23"/>
    </location>
</feature>
<organism evidence="2 3">
    <name type="scientific">Burkholderia gladioli</name>
    <name type="common">Pseudomonas marginata</name>
    <name type="synonym">Phytomonas marginata</name>
    <dbReference type="NCBI Taxonomy" id="28095"/>
    <lineage>
        <taxon>Bacteria</taxon>
        <taxon>Pseudomonadati</taxon>
        <taxon>Pseudomonadota</taxon>
        <taxon>Betaproteobacteria</taxon>
        <taxon>Burkholderiales</taxon>
        <taxon>Burkholderiaceae</taxon>
        <taxon>Burkholderia</taxon>
    </lineage>
</organism>
<proteinExistence type="predicted"/>
<evidence type="ECO:0000313" key="2">
    <source>
        <dbReference type="EMBL" id="UWX75367.1"/>
    </source>
</evidence>
<evidence type="ECO:0000256" key="1">
    <source>
        <dbReference type="SAM" id="MobiDB-lite"/>
    </source>
</evidence>
<keyword evidence="2" id="KW-0614">Plasmid</keyword>
<name>A0AB38U657_BURGA</name>
<protein>
    <submittedName>
        <fullName evidence="2">Uncharacterized protein</fullName>
    </submittedName>
</protein>
<dbReference type="AlphaFoldDB" id="A0AB38U657"/>
<dbReference type="RefSeq" id="WP_260531931.1">
    <property type="nucleotide sequence ID" value="NZ_CP104216.1"/>
</dbReference>
<evidence type="ECO:0000313" key="3">
    <source>
        <dbReference type="Proteomes" id="UP001059745"/>
    </source>
</evidence>
<sequence>MQITQSWAYGQAHSGPGAGTGYRNEPVTKLVSASSDANPTPYNVLQNDTFVVVDASSQNVQCILPAAAQSLGQRKRIKRSDATFASGNTVSIIDVSGANIETSTSISLTAQNSVVELLSDGTIWQVVDGANSAAWGSSGAIASITVGASPFAYTAPAAGSVLIVGGTVSAVTLKRGTPAAVSVGATAGSVPVSAGDIVTVTYSAAPTMSFVPR</sequence>
<dbReference type="Proteomes" id="UP001059745">
    <property type="component" value="Plasmid unnamed1"/>
</dbReference>
<dbReference type="EMBL" id="CP104216">
    <property type="protein sequence ID" value="UWX75367.1"/>
    <property type="molecule type" value="Genomic_DNA"/>
</dbReference>
<reference evidence="2" key="1">
    <citation type="submission" date="2022-09" db="EMBL/GenBank/DDBJ databases">
        <title>Genomic of Burkholderia gladioli.</title>
        <authorList>
            <person name="Wu H."/>
        </authorList>
    </citation>
    <scope>NUCLEOTIDE SEQUENCE</scope>
    <source>
        <strain evidence="2">ZN-S4</strain>
        <plasmid evidence="2">unnamed1</plasmid>
    </source>
</reference>